<reference evidence="1" key="1">
    <citation type="submission" date="2023-07" db="EMBL/GenBank/DDBJ databases">
        <title>Chromosome-level genome assembly of Artemia franciscana.</title>
        <authorList>
            <person name="Jo E."/>
        </authorList>
    </citation>
    <scope>NUCLEOTIDE SEQUENCE</scope>
    <source>
        <tissue evidence="1">Whole body</tissue>
    </source>
</reference>
<evidence type="ECO:0000313" key="1">
    <source>
        <dbReference type="EMBL" id="KAK2701381.1"/>
    </source>
</evidence>
<organism evidence="1 2">
    <name type="scientific">Artemia franciscana</name>
    <name type="common">Brine shrimp</name>
    <name type="synonym">Artemia sanfranciscana</name>
    <dbReference type="NCBI Taxonomy" id="6661"/>
    <lineage>
        <taxon>Eukaryota</taxon>
        <taxon>Metazoa</taxon>
        <taxon>Ecdysozoa</taxon>
        <taxon>Arthropoda</taxon>
        <taxon>Crustacea</taxon>
        <taxon>Branchiopoda</taxon>
        <taxon>Anostraca</taxon>
        <taxon>Artemiidae</taxon>
        <taxon>Artemia</taxon>
    </lineage>
</organism>
<dbReference type="AlphaFoldDB" id="A0AA88KSW5"/>
<sequence>ELKRKIKKAKQEANEVKVSVTNAAKDKNCIRSYLPELRLGTTSSLSLTYAITEKDKNIMLAYLPSSSQIESMTIGRCKEVESLAAATAFQEAKDAPQPSSCGSSANLLYEDGALNCGSLKDSFAAIPLKKRGNLNGGISNTL</sequence>
<accession>A0AA88KSW5</accession>
<evidence type="ECO:0000313" key="2">
    <source>
        <dbReference type="Proteomes" id="UP001187531"/>
    </source>
</evidence>
<keyword evidence="2" id="KW-1185">Reference proteome</keyword>
<protein>
    <submittedName>
        <fullName evidence="1">Uncharacterized protein</fullName>
    </submittedName>
</protein>
<feature type="non-terminal residue" evidence="1">
    <location>
        <position position="1"/>
    </location>
</feature>
<dbReference type="Proteomes" id="UP001187531">
    <property type="component" value="Unassembled WGS sequence"/>
</dbReference>
<name>A0AA88KSW5_ARTSF</name>
<comment type="caution">
    <text evidence="1">The sequence shown here is derived from an EMBL/GenBank/DDBJ whole genome shotgun (WGS) entry which is preliminary data.</text>
</comment>
<proteinExistence type="predicted"/>
<dbReference type="EMBL" id="JAVRJZ010005198">
    <property type="protein sequence ID" value="KAK2701381.1"/>
    <property type="molecule type" value="Genomic_DNA"/>
</dbReference>
<gene>
    <name evidence="1" type="ORF">QYM36_019948</name>
</gene>